<dbReference type="AlphaFoldDB" id="A0A0T6BA52"/>
<evidence type="ECO:0000313" key="3">
    <source>
        <dbReference type="Proteomes" id="UP000051574"/>
    </source>
</evidence>
<dbReference type="InterPro" id="IPR036397">
    <property type="entry name" value="RNaseH_sf"/>
</dbReference>
<dbReference type="Gene3D" id="3.30.420.10">
    <property type="entry name" value="Ribonuclease H-like superfamily/Ribonuclease H"/>
    <property type="match status" value="1"/>
</dbReference>
<gene>
    <name evidence="2" type="ORF">AMK59_973</name>
</gene>
<dbReference type="OrthoDB" id="6762708at2759"/>
<evidence type="ECO:0000256" key="1">
    <source>
        <dbReference type="SAM" id="MobiDB-lite"/>
    </source>
</evidence>
<proteinExistence type="predicted"/>
<dbReference type="EMBL" id="LJIG01002728">
    <property type="protein sequence ID" value="KRT84212.1"/>
    <property type="molecule type" value="Genomic_DNA"/>
</dbReference>
<sequence length="341" mass="38146">MYVIFPADEVVYLSYGRLIYVPTSSTSPPIEEEQTSTHREQPPNSESNSRGFQSRGSYSSAPSTSTGSSRSFRSTASAPINTTANFETTNNKNTKLNRSTIISSRSFEILNQPERPRREKKAKKEERAEKSSLRQAFLQVPKPSLPPGKRDRRLSYWDYSQANRPERTVGTASVTSSTAVKSDGESVAANCSRYKSEYSDRKSPVAVTQYSKPEKSLLAKKKGIFGGVYRKRTPETAAKMAANDAALRELTHPHYNEHLKSHNSVAFKLVRTVCFPVFTRAGSFTNRAHVGYRRAPVPAKCGSATNRDKLWHQVNTAWQEIPQETISTLINSMPNRVIECI</sequence>
<evidence type="ECO:0000313" key="2">
    <source>
        <dbReference type="EMBL" id="KRT84212.1"/>
    </source>
</evidence>
<feature type="compositionally biased region" description="Basic and acidic residues" evidence="1">
    <location>
        <begin position="114"/>
        <end position="132"/>
    </location>
</feature>
<feature type="region of interest" description="Disordered" evidence="1">
    <location>
        <begin position="25"/>
        <end position="135"/>
    </location>
</feature>
<keyword evidence="3" id="KW-1185">Reference proteome</keyword>
<protein>
    <submittedName>
        <fullName evidence="2">Uncharacterized protein</fullName>
    </submittedName>
</protein>
<feature type="compositionally biased region" description="Low complexity" evidence="1">
    <location>
        <begin position="54"/>
        <end position="79"/>
    </location>
</feature>
<organism evidence="2 3">
    <name type="scientific">Oryctes borbonicus</name>
    <dbReference type="NCBI Taxonomy" id="1629725"/>
    <lineage>
        <taxon>Eukaryota</taxon>
        <taxon>Metazoa</taxon>
        <taxon>Ecdysozoa</taxon>
        <taxon>Arthropoda</taxon>
        <taxon>Hexapoda</taxon>
        <taxon>Insecta</taxon>
        <taxon>Pterygota</taxon>
        <taxon>Neoptera</taxon>
        <taxon>Endopterygota</taxon>
        <taxon>Coleoptera</taxon>
        <taxon>Polyphaga</taxon>
        <taxon>Scarabaeiformia</taxon>
        <taxon>Scarabaeidae</taxon>
        <taxon>Dynastinae</taxon>
        <taxon>Oryctes</taxon>
    </lineage>
</organism>
<reference evidence="2 3" key="1">
    <citation type="submission" date="2015-09" db="EMBL/GenBank/DDBJ databases">
        <title>Draft genome of the scarab beetle Oryctes borbonicus.</title>
        <authorList>
            <person name="Meyer J.M."/>
            <person name="Markov G.V."/>
            <person name="Baskaran P."/>
            <person name="Herrmann M."/>
            <person name="Sommer R.J."/>
            <person name="Roedelsperger C."/>
        </authorList>
    </citation>
    <scope>NUCLEOTIDE SEQUENCE [LARGE SCALE GENOMIC DNA]</scope>
    <source>
        <strain evidence="2">OB123</strain>
        <tissue evidence="2">Whole animal</tissue>
    </source>
</reference>
<name>A0A0T6BA52_9SCAR</name>
<feature type="compositionally biased region" description="Polar residues" evidence="1">
    <location>
        <begin position="42"/>
        <end position="52"/>
    </location>
</feature>
<feature type="compositionally biased region" description="Polar residues" evidence="1">
    <location>
        <begin position="80"/>
        <end position="106"/>
    </location>
</feature>
<dbReference type="Proteomes" id="UP000051574">
    <property type="component" value="Unassembled WGS sequence"/>
</dbReference>
<dbReference type="GO" id="GO:0003676">
    <property type="term" value="F:nucleic acid binding"/>
    <property type="evidence" value="ECO:0007669"/>
    <property type="project" value="InterPro"/>
</dbReference>
<accession>A0A0T6BA52</accession>
<comment type="caution">
    <text evidence="2">The sequence shown here is derived from an EMBL/GenBank/DDBJ whole genome shotgun (WGS) entry which is preliminary data.</text>
</comment>